<dbReference type="Proteomes" id="UP001212997">
    <property type="component" value="Unassembled WGS sequence"/>
</dbReference>
<proteinExistence type="predicted"/>
<sequence>MAPSLTPSKWKNREEPQCTPIPDPEILPYLDAVPIKLLPLLDLTQSESKPTPNDCLSHSSSPTKSRPTPTVVPEPPPLLPSATITSPRAPHRPAPSPPSPPPSRSSPSPPRRKPNFSFVPLLPTKDEVSPIPLPVQKPAQPRRKLNMAFLPLLPVSEPPQPPNEVSTHSPAPSNPEMTPTGSTRSLSESDCTSEVIPAESEGDQLLKGPRGHQLHLLPIFRAPSPSSTPSLSSASDTDTESEAPSTSNPSSPSELGTSEMLTAYFASALEASREPNDINPYFPSTSDYDATPASASNTHLPLQSASHLCIVGDPALVPPSTYPLEPSIPLNHEVPSPAEVDLRNSLTAKLRAKLQAVPSPSLVPPSPFSLYPSSNGSSPNEAFGIPVSSSAATPTRAVAPTGSPSEGSASIAIPVMRRSSVSRAKSSLSFSSSITVPGVSPAFSTRSGFSSISDTPEMTIERMREMNLGYSSPGTRYGDVLAPSISRKKSRE</sequence>
<accession>A0AAD5V9V9</accession>
<feature type="compositionally biased region" description="Polar residues" evidence="1">
    <location>
        <begin position="44"/>
        <end position="56"/>
    </location>
</feature>
<feature type="compositionally biased region" description="Low complexity" evidence="1">
    <location>
        <begin position="57"/>
        <end position="69"/>
    </location>
</feature>
<reference evidence="2" key="1">
    <citation type="submission" date="2022-07" db="EMBL/GenBank/DDBJ databases">
        <title>Genome Sequence of Physisporinus lineatus.</title>
        <authorList>
            <person name="Buettner E."/>
        </authorList>
    </citation>
    <scope>NUCLEOTIDE SEQUENCE</scope>
    <source>
        <strain evidence="2">VT162</strain>
    </source>
</reference>
<feature type="compositionally biased region" description="Pro residues" evidence="1">
    <location>
        <begin position="70"/>
        <end position="79"/>
    </location>
</feature>
<dbReference type="EMBL" id="JANAWD010000137">
    <property type="protein sequence ID" value="KAJ3485932.1"/>
    <property type="molecule type" value="Genomic_DNA"/>
</dbReference>
<keyword evidence="3" id="KW-1185">Reference proteome</keyword>
<feature type="region of interest" description="Disordered" evidence="1">
    <location>
        <begin position="274"/>
        <end position="298"/>
    </location>
</feature>
<feature type="region of interest" description="Disordered" evidence="1">
    <location>
        <begin position="44"/>
        <end position="259"/>
    </location>
</feature>
<dbReference type="PRINTS" id="PR01217">
    <property type="entry name" value="PRICHEXTENSN"/>
</dbReference>
<feature type="compositionally biased region" description="Low complexity" evidence="1">
    <location>
        <begin position="222"/>
        <end position="236"/>
    </location>
</feature>
<feature type="compositionally biased region" description="Pro residues" evidence="1">
    <location>
        <begin position="92"/>
        <end position="109"/>
    </location>
</feature>
<protein>
    <submittedName>
        <fullName evidence="2">Uncharacterized protein</fullName>
    </submittedName>
</protein>
<evidence type="ECO:0000313" key="2">
    <source>
        <dbReference type="EMBL" id="KAJ3485932.1"/>
    </source>
</evidence>
<feature type="compositionally biased region" description="Polar residues" evidence="1">
    <location>
        <begin position="282"/>
        <end position="298"/>
    </location>
</feature>
<evidence type="ECO:0000313" key="3">
    <source>
        <dbReference type="Proteomes" id="UP001212997"/>
    </source>
</evidence>
<dbReference type="AlphaFoldDB" id="A0AAD5V9V9"/>
<comment type="caution">
    <text evidence="2">The sequence shown here is derived from an EMBL/GenBank/DDBJ whole genome shotgun (WGS) entry which is preliminary data.</text>
</comment>
<feature type="region of interest" description="Disordered" evidence="1">
    <location>
        <begin position="1"/>
        <end position="26"/>
    </location>
</feature>
<organism evidence="2 3">
    <name type="scientific">Meripilus lineatus</name>
    <dbReference type="NCBI Taxonomy" id="2056292"/>
    <lineage>
        <taxon>Eukaryota</taxon>
        <taxon>Fungi</taxon>
        <taxon>Dikarya</taxon>
        <taxon>Basidiomycota</taxon>
        <taxon>Agaricomycotina</taxon>
        <taxon>Agaricomycetes</taxon>
        <taxon>Polyporales</taxon>
        <taxon>Meripilaceae</taxon>
        <taxon>Meripilus</taxon>
    </lineage>
</organism>
<feature type="compositionally biased region" description="Polar residues" evidence="1">
    <location>
        <begin position="163"/>
        <end position="192"/>
    </location>
</feature>
<name>A0AAD5V9V9_9APHY</name>
<gene>
    <name evidence="2" type="ORF">NLI96_g4596</name>
</gene>
<feature type="compositionally biased region" description="Polar residues" evidence="1">
    <location>
        <begin position="242"/>
        <end position="259"/>
    </location>
</feature>
<evidence type="ECO:0000256" key="1">
    <source>
        <dbReference type="SAM" id="MobiDB-lite"/>
    </source>
</evidence>